<keyword evidence="1" id="KW-1133">Transmembrane helix</keyword>
<sequence>MHYCFLYYFVCYVNLFKELFLVVPKRIVNDSFRKSECKGIEFRTKHQTLIRKK</sequence>
<keyword evidence="1" id="KW-0812">Transmembrane</keyword>
<name>I4Z7D4_9BACT</name>
<protein>
    <submittedName>
        <fullName evidence="2">Uncharacterized protein</fullName>
    </submittedName>
</protein>
<evidence type="ECO:0000256" key="1">
    <source>
        <dbReference type="SAM" id="Phobius"/>
    </source>
</evidence>
<dbReference type="EMBL" id="JH660660">
    <property type="protein sequence ID" value="EIM32126.1"/>
    <property type="molecule type" value="Genomic_DNA"/>
</dbReference>
<keyword evidence="1" id="KW-0472">Membrane</keyword>
<dbReference type="Proteomes" id="UP000002786">
    <property type="component" value="Unassembled WGS sequence"/>
</dbReference>
<gene>
    <name evidence="2" type="ORF">PrebiDRAFT_0362</name>
</gene>
<dbReference type="HOGENOM" id="CLU_3064715_0_0_10"/>
<proteinExistence type="predicted"/>
<dbReference type="AlphaFoldDB" id="I4Z7D4"/>
<feature type="transmembrane region" description="Helical" evidence="1">
    <location>
        <begin position="6"/>
        <end position="24"/>
    </location>
</feature>
<evidence type="ECO:0000313" key="2">
    <source>
        <dbReference type="EMBL" id="EIM32126.1"/>
    </source>
</evidence>
<evidence type="ECO:0000313" key="3">
    <source>
        <dbReference type="Proteomes" id="UP000002786"/>
    </source>
</evidence>
<accession>I4Z7D4</accession>
<reference evidence="2 3" key="1">
    <citation type="submission" date="2012-02" db="EMBL/GenBank/DDBJ databases">
        <title>Improved High-Quality Draft genome of Prevotella bivia DSM 20514.</title>
        <authorList>
            <consortium name="US DOE Joint Genome Institute (JGI-PGF)"/>
            <person name="Lucas S."/>
            <person name="Copeland A."/>
            <person name="Lapidus A."/>
            <person name="Bruce D."/>
            <person name="Goodwin L."/>
            <person name="Pitluck S."/>
            <person name="Peters L."/>
            <person name="Mikhailova N."/>
            <person name="Munk A.C.C."/>
            <person name="Kyrpides N."/>
            <person name="Mavromatis K."/>
            <person name="Detter J.C."/>
            <person name="Han C."/>
            <person name="Land M."/>
            <person name="Hauser L."/>
            <person name="Markowitz V."/>
            <person name="Cheng J.-F."/>
            <person name="Hugenholtz P."/>
            <person name="Woyke T."/>
            <person name="Wu D."/>
            <person name="Gronow S."/>
            <person name="Wellnitz S."/>
            <person name="Brambilla E."/>
            <person name="Klenk H.-P."/>
            <person name="Eisen J.A."/>
        </authorList>
    </citation>
    <scope>NUCLEOTIDE SEQUENCE [LARGE SCALE GENOMIC DNA]</scope>
    <source>
        <strain evidence="2 3">DSM 20514</strain>
    </source>
</reference>
<keyword evidence="3" id="KW-1185">Reference proteome</keyword>
<organism evidence="2 3">
    <name type="scientific">Prevotella bivia DSM 20514</name>
    <dbReference type="NCBI Taxonomy" id="868129"/>
    <lineage>
        <taxon>Bacteria</taxon>
        <taxon>Pseudomonadati</taxon>
        <taxon>Bacteroidota</taxon>
        <taxon>Bacteroidia</taxon>
        <taxon>Bacteroidales</taxon>
        <taxon>Prevotellaceae</taxon>
        <taxon>Prevotella</taxon>
    </lineage>
</organism>